<dbReference type="SMART" id="SM00062">
    <property type="entry name" value="PBPb"/>
    <property type="match status" value="1"/>
</dbReference>
<dbReference type="Pfam" id="PF00497">
    <property type="entry name" value="SBP_bac_3"/>
    <property type="match status" value="1"/>
</dbReference>
<name>A0A1H3S3G8_9ACTN</name>
<keyword evidence="1" id="KW-0732">Signal</keyword>
<dbReference type="AlphaFoldDB" id="A0A1H3S3G8"/>
<dbReference type="InterPro" id="IPR001638">
    <property type="entry name" value="Solute-binding_3/MltF_N"/>
</dbReference>
<feature type="domain" description="Ionotropic glutamate receptor C-terminal" evidence="3">
    <location>
        <begin position="76"/>
        <end position="303"/>
    </location>
</feature>
<dbReference type="GO" id="GO:0016020">
    <property type="term" value="C:membrane"/>
    <property type="evidence" value="ECO:0007669"/>
    <property type="project" value="InterPro"/>
</dbReference>
<evidence type="ECO:0000256" key="1">
    <source>
        <dbReference type="ARBA" id="ARBA00022729"/>
    </source>
</evidence>
<sequence>MANLTFSLLGRGSAGAPYTPMLSAMPSRSIPVALAGASVLLAAVAGCAPQESTPSTPSASGLACGKDALKTRTGGKLTIGTDDPAYEPWFTENKPENGKGFESAVAYAVAEKLGYARADVVWTRVTFNNAIAPGPKPFDFDINQFSVTEERRKAVDFSSPYYLVRQTVIALKGSKIAGAKSLADLKGATLGAQVGTTSYQAITDVIKPSGKPQVYNSNDDAKKALQNGQIDGLVVDLPTAFYITGAEITDATIVGQLPQVGVPEQFGLVLDKDSPLTGCVTQAVDALRNDGKLTELEKQWLAQTAGAPELT</sequence>
<reference evidence="5" key="1">
    <citation type="submission" date="2016-10" db="EMBL/GenBank/DDBJ databases">
        <authorList>
            <person name="Varghese N."/>
            <person name="Submissions S."/>
        </authorList>
    </citation>
    <scope>NUCLEOTIDE SEQUENCE [LARGE SCALE GENOMIC DNA]</scope>
    <source>
        <strain evidence="5">DSM 45245</strain>
    </source>
</reference>
<dbReference type="Gene3D" id="3.40.190.10">
    <property type="entry name" value="Periplasmic binding protein-like II"/>
    <property type="match status" value="2"/>
</dbReference>
<gene>
    <name evidence="4" type="ORF">SAMN05444365_11021</name>
</gene>
<accession>A0A1H3S3G8</accession>
<dbReference type="CDD" id="cd13530">
    <property type="entry name" value="PBP2_peptides_like"/>
    <property type="match status" value="1"/>
</dbReference>
<dbReference type="SMART" id="SM00079">
    <property type="entry name" value="PBPe"/>
    <property type="match status" value="1"/>
</dbReference>
<dbReference type="STRING" id="405436.SAMN05444365_11021"/>
<dbReference type="GO" id="GO:0015276">
    <property type="term" value="F:ligand-gated monoatomic ion channel activity"/>
    <property type="evidence" value="ECO:0007669"/>
    <property type="project" value="InterPro"/>
</dbReference>
<evidence type="ECO:0000313" key="4">
    <source>
        <dbReference type="EMBL" id="SDZ32021.1"/>
    </source>
</evidence>
<dbReference type="InterPro" id="IPR001320">
    <property type="entry name" value="Iontro_rcpt_C"/>
</dbReference>
<dbReference type="PANTHER" id="PTHR35936:SF34">
    <property type="entry name" value="ABC TRANSPORTER EXTRACELLULAR-BINDING PROTEIN YCKB-RELATED"/>
    <property type="match status" value="1"/>
</dbReference>
<dbReference type="SUPFAM" id="SSF53850">
    <property type="entry name" value="Periplasmic binding protein-like II"/>
    <property type="match status" value="1"/>
</dbReference>
<feature type="domain" description="Solute-binding protein family 3/N-terminal" evidence="2">
    <location>
        <begin position="76"/>
        <end position="304"/>
    </location>
</feature>
<evidence type="ECO:0000259" key="2">
    <source>
        <dbReference type="SMART" id="SM00062"/>
    </source>
</evidence>
<protein>
    <submittedName>
        <fullName evidence="4">Amino acid ABC transporter substrate-binding protein, PAAT family</fullName>
    </submittedName>
</protein>
<evidence type="ECO:0000313" key="5">
    <source>
        <dbReference type="Proteomes" id="UP000242415"/>
    </source>
</evidence>
<organism evidence="4 5">
    <name type="scientific">Micromonospora pattaloongensis</name>
    <dbReference type="NCBI Taxonomy" id="405436"/>
    <lineage>
        <taxon>Bacteria</taxon>
        <taxon>Bacillati</taxon>
        <taxon>Actinomycetota</taxon>
        <taxon>Actinomycetes</taxon>
        <taxon>Micromonosporales</taxon>
        <taxon>Micromonosporaceae</taxon>
        <taxon>Micromonospora</taxon>
    </lineage>
</organism>
<evidence type="ECO:0000259" key="3">
    <source>
        <dbReference type="SMART" id="SM00079"/>
    </source>
</evidence>
<dbReference type="EMBL" id="FNPH01000010">
    <property type="protein sequence ID" value="SDZ32021.1"/>
    <property type="molecule type" value="Genomic_DNA"/>
</dbReference>
<proteinExistence type="predicted"/>
<keyword evidence="5" id="KW-1185">Reference proteome</keyword>
<dbReference type="Proteomes" id="UP000242415">
    <property type="component" value="Unassembled WGS sequence"/>
</dbReference>
<dbReference type="PANTHER" id="PTHR35936">
    <property type="entry name" value="MEMBRANE-BOUND LYTIC MUREIN TRANSGLYCOSYLASE F"/>
    <property type="match status" value="1"/>
</dbReference>